<accession>X1P6M2</accession>
<comment type="caution">
    <text evidence="1">The sequence shown here is derived from an EMBL/GenBank/DDBJ whole genome shotgun (WGS) entry which is preliminary data.</text>
</comment>
<protein>
    <submittedName>
        <fullName evidence="1">Uncharacterized protein</fullName>
    </submittedName>
</protein>
<gene>
    <name evidence="1" type="ORF">S06H3_45644</name>
</gene>
<reference evidence="1" key="1">
    <citation type="journal article" date="2014" name="Front. Microbiol.">
        <title>High frequency of phylogenetically diverse reductive dehalogenase-homologous genes in deep subseafloor sedimentary metagenomes.</title>
        <authorList>
            <person name="Kawai M."/>
            <person name="Futagami T."/>
            <person name="Toyoda A."/>
            <person name="Takaki Y."/>
            <person name="Nishi S."/>
            <person name="Hori S."/>
            <person name="Arai W."/>
            <person name="Tsubouchi T."/>
            <person name="Morono Y."/>
            <person name="Uchiyama I."/>
            <person name="Ito T."/>
            <person name="Fujiyama A."/>
            <person name="Inagaki F."/>
            <person name="Takami H."/>
        </authorList>
    </citation>
    <scope>NUCLEOTIDE SEQUENCE</scope>
    <source>
        <strain evidence="1">Expedition CK06-06</strain>
    </source>
</reference>
<name>X1P6M2_9ZZZZ</name>
<dbReference type="AlphaFoldDB" id="X1P6M2"/>
<proteinExistence type="predicted"/>
<feature type="non-terminal residue" evidence="1">
    <location>
        <position position="88"/>
    </location>
</feature>
<dbReference type="EMBL" id="BARV01028529">
    <property type="protein sequence ID" value="GAI34685.1"/>
    <property type="molecule type" value="Genomic_DNA"/>
</dbReference>
<sequence length="88" mass="9964">MCKIPIVPDNSVLGDLVDPNLPDNKKRDNDAFLQIIELDHKGIFEIGIPASTTMIEELGSGSIKREAVRKIMGSAWRRWPVEVTKEYR</sequence>
<organism evidence="1">
    <name type="scientific">marine sediment metagenome</name>
    <dbReference type="NCBI Taxonomy" id="412755"/>
    <lineage>
        <taxon>unclassified sequences</taxon>
        <taxon>metagenomes</taxon>
        <taxon>ecological metagenomes</taxon>
    </lineage>
</organism>
<evidence type="ECO:0000313" key="1">
    <source>
        <dbReference type="EMBL" id="GAI34685.1"/>
    </source>
</evidence>